<dbReference type="RefSeq" id="WP_138771154.1">
    <property type="nucleotide sequence ID" value="NZ_JBHSSX010000048.1"/>
</dbReference>
<dbReference type="PANTHER" id="PTHR38664:SF1">
    <property type="entry name" value="SLR0058 PROTEIN"/>
    <property type="match status" value="1"/>
</dbReference>
<feature type="compositionally biased region" description="Basic and acidic residues" evidence="1">
    <location>
        <begin position="135"/>
        <end position="146"/>
    </location>
</feature>
<dbReference type="InterPro" id="IPR008769">
    <property type="entry name" value="PhaF_PhaI"/>
</dbReference>
<feature type="compositionally biased region" description="Basic and acidic residues" evidence="1">
    <location>
        <begin position="1"/>
        <end position="19"/>
    </location>
</feature>
<gene>
    <name evidence="2" type="ORF">FGS76_03020</name>
</gene>
<dbReference type="EMBL" id="VCQT01000014">
    <property type="protein sequence ID" value="TMW14482.1"/>
    <property type="molecule type" value="Genomic_DNA"/>
</dbReference>
<feature type="region of interest" description="Disordered" evidence="1">
    <location>
        <begin position="1"/>
        <end position="27"/>
    </location>
</feature>
<protein>
    <submittedName>
        <fullName evidence="2">Poly(Hydroxyalkanoate) granule-associated protein</fullName>
    </submittedName>
</protein>
<accession>A0ABY2XRJ1</accession>
<keyword evidence="3" id="KW-1185">Reference proteome</keyword>
<sequence length="159" mass="18213">MSDRDDHDDDQIPRDERGRPLRALSGATRDLRKYTHQIWLAGLGAYARAEEEGSGFFDALVEAGREVERRAKEKTPKVEDIKERVRHHTGETIDRMEKAFDDRLGKALSRLGIPNKREVDSLRQRVQDLTNALDQMDRARADHDVDPDLDPDDDLPGSR</sequence>
<evidence type="ECO:0000313" key="3">
    <source>
        <dbReference type="Proteomes" id="UP000739180"/>
    </source>
</evidence>
<name>A0ABY2XRJ1_9GAMM</name>
<feature type="compositionally biased region" description="Acidic residues" evidence="1">
    <location>
        <begin position="147"/>
        <end position="159"/>
    </location>
</feature>
<feature type="region of interest" description="Disordered" evidence="1">
    <location>
        <begin position="130"/>
        <end position="159"/>
    </location>
</feature>
<dbReference type="Pfam" id="PF05597">
    <property type="entry name" value="Phasin"/>
    <property type="match status" value="1"/>
</dbReference>
<evidence type="ECO:0000256" key="1">
    <source>
        <dbReference type="SAM" id="MobiDB-lite"/>
    </source>
</evidence>
<dbReference type="Proteomes" id="UP000739180">
    <property type="component" value="Unassembled WGS sequence"/>
</dbReference>
<dbReference type="NCBIfam" id="TIGR01837">
    <property type="entry name" value="PHA_granule_1"/>
    <property type="match status" value="1"/>
</dbReference>
<proteinExistence type="predicted"/>
<organism evidence="2 3">
    <name type="scientific">Alloalcanivorax gelatiniphagus</name>
    <dbReference type="NCBI Taxonomy" id="1194167"/>
    <lineage>
        <taxon>Bacteria</taxon>
        <taxon>Pseudomonadati</taxon>
        <taxon>Pseudomonadota</taxon>
        <taxon>Gammaproteobacteria</taxon>
        <taxon>Oceanospirillales</taxon>
        <taxon>Alcanivoracaceae</taxon>
        <taxon>Alloalcanivorax</taxon>
    </lineage>
</organism>
<dbReference type="PANTHER" id="PTHR38664">
    <property type="entry name" value="SLR0058 PROTEIN"/>
    <property type="match status" value="1"/>
</dbReference>
<reference evidence="2 3" key="1">
    <citation type="submission" date="2019-05" db="EMBL/GenBank/DDBJ databases">
        <title>Genome of Alcanivorax gelatiniphagus, an oil degrading marine bacteria.</title>
        <authorList>
            <person name="Kwon K.K."/>
        </authorList>
    </citation>
    <scope>NUCLEOTIDE SEQUENCE [LARGE SCALE GENOMIC DNA]</scope>
    <source>
        <strain evidence="2 3">MEBiC 08158</strain>
    </source>
</reference>
<comment type="caution">
    <text evidence="2">The sequence shown here is derived from an EMBL/GenBank/DDBJ whole genome shotgun (WGS) entry which is preliminary data.</text>
</comment>
<evidence type="ECO:0000313" key="2">
    <source>
        <dbReference type="EMBL" id="TMW14482.1"/>
    </source>
</evidence>